<reference evidence="1" key="1">
    <citation type="submission" date="2009-08" db="EMBL/GenBank/DDBJ databases">
        <title>Molecular characterization of senescence-related genes from Gladiolus.</title>
        <authorList>
            <person name="Azeez A."/>
            <person name="Sane A.P."/>
            <person name="Nath P."/>
        </authorList>
    </citation>
    <scope>NUCLEOTIDE SEQUENCE</scope>
</reference>
<sequence>YFLGTLNPLLFHQVLKMMSYTYSYTEKVLLYFAYSTLVDRHGKLLKYFRGECGVRRGYEGSDSYSMQRSCCFLLCQRGKCFSLSSFYACITYEKQGCLNILLALSHKTRMICISFVDVLLLVLQFYRKSTELHGEKGCTRVFRSSEDRICRPHRWGAILMRLKTVLSDYIRHWQNGKTRVYYLKLICQRLFGTIKPVRSVGFVVEGSENVSQVMEFLQLEDRIWHAEECIFAKTSSLGSMLSLLVIRQEEHDPFPMILPGIINTFQLSFRWHILPASCIPPRGRQINRSLGGILQVQAGLTRPKVWQHISNSSWKQLIFFPINNQSFRKCINRLKQLKLLITSYSYYHITTCRSKLLHFSFCCVSITIEAKKILISST</sequence>
<evidence type="ECO:0000313" key="1">
    <source>
        <dbReference type="EMBL" id="ADM18308.1"/>
    </source>
</evidence>
<accession>G3BGT3</accession>
<dbReference type="EMBL" id="GQ495903">
    <property type="protein sequence ID" value="ADM18308.1"/>
    <property type="molecule type" value="mRNA"/>
</dbReference>
<feature type="non-terminal residue" evidence="1">
    <location>
        <position position="1"/>
    </location>
</feature>
<dbReference type="AlphaFoldDB" id="G3BGT3"/>
<proteinExistence type="evidence at transcript level"/>
<organism evidence="1">
    <name type="scientific">Gladiolus grandiflorus</name>
    <dbReference type="NCBI Taxonomy" id="378406"/>
    <lineage>
        <taxon>Eukaryota</taxon>
        <taxon>Viridiplantae</taxon>
        <taxon>Streptophyta</taxon>
        <taxon>Embryophyta</taxon>
        <taxon>Tracheophyta</taxon>
        <taxon>Spermatophyta</taxon>
        <taxon>Magnoliopsida</taxon>
        <taxon>Liliopsida</taxon>
        <taxon>Asparagales</taxon>
        <taxon>Iridaceae</taxon>
        <taxon>Crocoideae</taxon>
        <taxon>Gladioleae</taxon>
        <taxon>Gladiolus</taxon>
    </lineage>
</organism>
<protein>
    <submittedName>
        <fullName evidence="1">Uncharacterized protein</fullName>
    </submittedName>
</protein>
<feature type="non-terminal residue" evidence="1">
    <location>
        <position position="378"/>
    </location>
</feature>
<name>G3BGT3_9ASPA</name>